<accession>A0A6A6AQX1</accession>
<dbReference type="InterPro" id="IPR036291">
    <property type="entry name" value="NAD(P)-bd_dom_sf"/>
</dbReference>
<dbReference type="OrthoDB" id="2129491at2759"/>
<keyword evidence="3" id="KW-1185">Reference proteome</keyword>
<dbReference type="SUPFAM" id="SSF55347">
    <property type="entry name" value="Glyceraldehyde-3-phosphate dehydrogenase-like, C-terminal domain"/>
    <property type="match status" value="1"/>
</dbReference>
<dbReference type="Proteomes" id="UP000799771">
    <property type="component" value="Unassembled WGS sequence"/>
</dbReference>
<protein>
    <submittedName>
        <fullName evidence="2">Streptomycin biosynthesis protein StrI</fullName>
    </submittedName>
</protein>
<dbReference type="PANTHER" id="PTHR43377">
    <property type="entry name" value="BILIVERDIN REDUCTASE A"/>
    <property type="match status" value="1"/>
</dbReference>
<evidence type="ECO:0000259" key="1">
    <source>
        <dbReference type="Pfam" id="PF01408"/>
    </source>
</evidence>
<dbReference type="InterPro" id="IPR051450">
    <property type="entry name" value="Gfo/Idh/MocA_Oxidoreductases"/>
</dbReference>
<dbReference type="SUPFAM" id="SSF51735">
    <property type="entry name" value="NAD(P)-binding Rossmann-fold domains"/>
    <property type="match status" value="1"/>
</dbReference>
<dbReference type="Gene3D" id="3.30.360.10">
    <property type="entry name" value="Dihydrodipicolinate Reductase, domain 2"/>
    <property type="match status" value="2"/>
</dbReference>
<dbReference type="Gene3D" id="3.40.50.720">
    <property type="entry name" value="NAD(P)-binding Rossmann-like Domain"/>
    <property type="match status" value="1"/>
</dbReference>
<sequence length="536" mass="59591">MDTSDSFLKAPEKQIFTRPLRVLVIGAGSRGTAYAQSTLNATNSLVAAVCEPIEYKRREFGRKFIWGTSPAKPNQAFPDWRAWAAYEAQRREKEEQGEDVEAGIDAVFVCVLDEMHEEVVCGIAHLRVHVCVEKPLSTRLESCVRMYRALKSAGTDADIGKKKDPIFGICHVLRYSPHNMLLRDLVLEKNVIGDVLSVEHVEPVGWWHFSHSYVRGNWRKESTSAPSLLTKSCHDIDFLMWLLCSPARSAPISTPPHLPSTITSTGTRSFFRRERKPKAAGTATNCLSCPHEQACTYSAKKIYLDRHLRKGNTAWPIKIINPEIEDIFHTAGKDAAEAQLLANLAEDYTSSTPVADVEKRPWFGRCVWDADNDVCDDQHVVISWADSPLPGPNTDDERNRRAAKTASFHMTAFTQKICERRGRIYGTAGELAYDSTTISVYDFASGETVVHEPHLAGGGHGGGDEGLVRQFLRAVDAVESGGVEAQEAQRRFLGCDLEEVVRSHAVVFAAEEARREGRVVDWGVWWGERVEGGLGA</sequence>
<gene>
    <name evidence="2" type="ORF">P153DRAFT_332030</name>
</gene>
<dbReference type="AlphaFoldDB" id="A0A6A6AQX1"/>
<dbReference type="EMBL" id="ML977499">
    <property type="protein sequence ID" value="KAF2133354.1"/>
    <property type="molecule type" value="Genomic_DNA"/>
</dbReference>
<name>A0A6A6AQX1_9PLEO</name>
<dbReference type="GeneID" id="54405923"/>
<proteinExistence type="predicted"/>
<evidence type="ECO:0000313" key="3">
    <source>
        <dbReference type="Proteomes" id="UP000799771"/>
    </source>
</evidence>
<feature type="domain" description="Gfo/Idh/MocA-like oxidoreductase N-terminal" evidence="1">
    <location>
        <begin position="20"/>
        <end position="154"/>
    </location>
</feature>
<dbReference type="InterPro" id="IPR000683">
    <property type="entry name" value="Gfo/Idh/MocA-like_OxRdtase_N"/>
</dbReference>
<organism evidence="2 3">
    <name type="scientific">Dothidotthia symphoricarpi CBS 119687</name>
    <dbReference type="NCBI Taxonomy" id="1392245"/>
    <lineage>
        <taxon>Eukaryota</taxon>
        <taxon>Fungi</taxon>
        <taxon>Dikarya</taxon>
        <taxon>Ascomycota</taxon>
        <taxon>Pezizomycotina</taxon>
        <taxon>Dothideomycetes</taxon>
        <taxon>Pleosporomycetidae</taxon>
        <taxon>Pleosporales</taxon>
        <taxon>Dothidotthiaceae</taxon>
        <taxon>Dothidotthia</taxon>
    </lineage>
</organism>
<dbReference type="Pfam" id="PF01408">
    <property type="entry name" value="GFO_IDH_MocA"/>
    <property type="match status" value="1"/>
</dbReference>
<evidence type="ECO:0000313" key="2">
    <source>
        <dbReference type="EMBL" id="KAF2133354.1"/>
    </source>
</evidence>
<dbReference type="RefSeq" id="XP_033527741.1">
    <property type="nucleotide sequence ID" value="XM_033665491.1"/>
</dbReference>
<dbReference type="PANTHER" id="PTHR43377:SF12">
    <property type="entry name" value="BINDING ROSSMANN FOLD OXIDOREDUCTASE, PUTATIVE (AFU_ORTHOLOGUE AFUA_3G11840)-RELATED"/>
    <property type="match status" value="1"/>
</dbReference>
<dbReference type="GO" id="GO:0000166">
    <property type="term" value="F:nucleotide binding"/>
    <property type="evidence" value="ECO:0007669"/>
    <property type="project" value="InterPro"/>
</dbReference>
<reference evidence="2" key="1">
    <citation type="journal article" date="2020" name="Stud. Mycol.">
        <title>101 Dothideomycetes genomes: a test case for predicting lifestyles and emergence of pathogens.</title>
        <authorList>
            <person name="Haridas S."/>
            <person name="Albert R."/>
            <person name="Binder M."/>
            <person name="Bloem J."/>
            <person name="Labutti K."/>
            <person name="Salamov A."/>
            <person name="Andreopoulos B."/>
            <person name="Baker S."/>
            <person name="Barry K."/>
            <person name="Bills G."/>
            <person name="Bluhm B."/>
            <person name="Cannon C."/>
            <person name="Castanera R."/>
            <person name="Culley D."/>
            <person name="Daum C."/>
            <person name="Ezra D."/>
            <person name="Gonzalez J."/>
            <person name="Henrissat B."/>
            <person name="Kuo A."/>
            <person name="Liang C."/>
            <person name="Lipzen A."/>
            <person name="Lutzoni F."/>
            <person name="Magnuson J."/>
            <person name="Mondo S."/>
            <person name="Nolan M."/>
            <person name="Ohm R."/>
            <person name="Pangilinan J."/>
            <person name="Park H.-J."/>
            <person name="Ramirez L."/>
            <person name="Alfaro M."/>
            <person name="Sun H."/>
            <person name="Tritt A."/>
            <person name="Yoshinaga Y."/>
            <person name="Zwiers L.-H."/>
            <person name="Turgeon B."/>
            <person name="Goodwin S."/>
            <person name="Spatafora J."/>
            <person name="Crous P."/>
            <person name="Grigoriev I."/>
        </authorList>
    </citation>
    <scope>NUCLEOTIDE SEQUENCE</scope>
    <source>
        <strain evidence="2">CBS 119687</strain>
    </source>
</reference>